<dbReference type="GO" id="GO:0004177">
    <property type="term" value="F:aminopeptidase activity"/>
    <property type="evidence" value="ECO:0007669"/>
    <property type="project" value="UniProtKB-KW"/>
</dbReference>
<dbReference type="OrthoDB" id="425534at2759"/>
<sequence length="733" mass="80245">MDSQALQAIHLKEKPGVPGHDLKPSHGSCIRTACHRRQDAKNIIVIAVGLLIWWSCGIIPTVFEGHGRNLATTGGSGRSGDKHTSFDTIEPSEKLEWHSCFEDKYCSRLTVPMDYNRPLNASSNNPKVHIALLLVPGKHKGSRKASTSPLILNPGGPGGPGAAFASVAGPLLQKVVGEEQDIIGFDPRGVGATSPRADCFSYPLAGPDHDDSVGNGEDYIRGNFHRMLWAMAGSGIGNVNSSVDSLEKLDLRARTVAKLCGEKDAVYGSDSILKYSHTPSVARDMLSIVDAWDGWRERIGDSDVEDEEVEGATTDSAVSINTKGKLVYWGFSYGTLLGATFAAMFPDRVGRVILGKFLQPSFHKKKADMYEDGVVDADHYVSPVWRGSIGDADKISNSFPYYCHKAKETCALYRAGDQVVDIENRFRDILTRIERTPVTTVHPVSKQPVIITLSQLRMILFGVLYSPNVGFMGVASIFDQLDRGNDDVLAQIFPLPEPEPFCAANIPAEVFPNEAQIAIMCSDKRYPFNDTLPELQNIYEKMAKESSWADVWMTVMIGCNAYPVKAVDPPMRWDDHLSHKADPIKTAFPLLFISNTADPVTPLAAGVKMARKFVDAGLIEQHSMGHCSLAAVSKCTIGKVRDYLTRGKLPPHPVKGGKGRELVDGKWDECDADEWPFHPFVGNITVAEYGTKSAIEAQSMDAMKGVQDIFSKMKAWGQGLTLNFDSIVLKPEH</sequence>
<evidence type="ECO:0000256" key="2">
    <source>
        <dbReference type="ARBA" id="ARBA00022801"/>
    </source>
</evidence>
<evidence type="ECO:0000313" key="6">
    <source>
        <dbReference type="EMBL" id="OWP04345.1"/>
    </source>
</evidence>
<evidence type="ECO:0000256" key="3">
    <source>
        <dbReference type="SAM" id="Phobius"/>
    </source>
</evidence>
<dbReference type="Gene3D" id="3.40.50.1820">
    <property type="entry name" value="alpha/beta hydrolase"/>
    <property type="match status" value="1"/>
</dbReference>
<accession>A0A218ZAN0</accession>
<organism evidence="6 7">
    <name type="scientific">Diplocarpon coronariae</name>
    <dbReference type="NCBI Taxonomy" id="2795749"/>
    <lineage>
        <taxon>Eukaryota</taxon>
        <taxon>Fungi</taxon>
        <taxon>Dikarya</taxon>
        <taxon>Ascomycota</taxon>
        <taxon>Pezizomycotina</taxon>
        <taxon>Leotiomycetes</taxon>
        <taxon>Helotiales</taxon>
        <taxon>Drepanopezizaceae</taxon>
        <taxon>Diplocarpon</taxon>
    </lineage>
</organism>
<evidence type="ECO:0000259" key="5">
    <source>
        <dbReference type="Pfam" id="PF08386"/>
    </source>
</evidence>
<feature type="domain" description="Peptidase S33 tripeptidyl aminopeptidase-like C-terminal" evidence="5">
    <location>
        <begin position="548"/>
        <end position="651"/>
    </location>
</feature>
<keyword evidence="3" id="KW-0812">Transmembrane</keyword>
<keyword evidence="6" id="KW-0031">Aminopeptidase</keyword>
<keyword evidence="3" id="KW-0472">Membrane</keyword>
<dbReference type="PANTHER" id="PTHR43248">
    <property type="entry name" value="2-SUCCINYL-6-HYDROXY-2,4-CYCLOHEXADIENE-1-CARBOXYLATE SYNTHASE"/>
    <property type="match status" value="1"/>
</dbReference>
<dbReference type="AlphaFoldDB" id="A0A218ZAN0"/>
<evidence type="ECO:0000256" key="1">
    <source>
        <dbReference type="ARBA" id="ARBA00010088"/>
    </source>
</evidence>
<keyword evidence="6" id="KW-0645">Protease</keyword>
<feature type="transmembrane region" description="Helical" evidence="3">
    <location>
        <begin position="43"/>
        <end position="63"/>
    </location>
</feature>
<reference evidence="6 7" key="1">
    <citation type="submission" date="2017-04" db="EMBL/GenBank/DDBJ databases">
        <title>Draft genome sequence of Marssonina coronaria NL1: causal agent of apple blotch.</title>
        <authorList>
            <person name="Cheng Q."/>
        </authorList>
    </citation>
    <scope>NUCLEOTIDE SEQUENCE [LARGE SCALE GENOMIC DNA]</scope>
    <source>
        <strain evidence="6 7">NL1</strain>
    </source>
</reference>
<keyword evidence="2" id="KW-0378">Hydrolase</keyword>
<dbReference type="SUPFAM" id="SSF53474">
    <property type="entry name" value="alpha/beta-Hydrolases"/>
    <property type="match status" value="1"/>
</dbReference>
<proteinExistence type="inferred from homology"/>
<dbReference type="PANTHER" id="PTHR43248:SF25">
    <property type="entry name" value="AB HYDROLASE-1 DOMAIN-CONTAINING PROTEIN-RELATED"/>
    <property type="match status" value="1"/>
</dbReference>
<dbReference type="Proteomes" id="UP000242519">
    <property type="component" value="Unassembled WGS sequence"/>
</dbReference>
<dbReference type="InterPro" id="IPR013595">
    <property type="entry name" value="Pept_S33_TAP-like_C"/>
</dbReference>
<dbReference type="Pfam" id="PF00561">
    <property type="entry name" value="Abhydrolase_1"/>
    <property type="match status" value="1"/>
</dbReference>
<keyword evidence="3" id="KW-1133">Transmembrane helix</keyword>
<gene>
    <name evidence="6" type="ORF">B2J93_5978</name>
</gene>
<dbReference type="InParanoid" id="A0A218ZAN0"/>
<dbReference type="InterPro" id="IPR029058">
    <property type="entry name" value="AB_hydrolase_fold"/>
</dbReference>
<dbReference type="EMBL" id="MZNU01000113">
    <property type="protein sequence ID" value="OWP04345.1"/>
    <property type="molecule type" value="Genomic_DNA"/>
</dbReference>
<comment type="caution">
    <text evidence="6">The sequence shown here is derived from an EMBL/GenBank/DDBJ whole genome shotgun (WGS) entry which is preliminary data.</text>
</comment>
<dbReference type="InterPro" id="IPR000073">
    <property type="entry name" value="AB_hydrolase_1"/>
</dbReference>
<name>A0A218ZAN0_9HELO</name>
<feature type="domain" description="AB hydrolase-1" evidence="4">
    <location>
        <begin position="149"/>
        <end position="354"/>
    </location>
</feature>
<evidence type="ECO:0000313" key="7">
    <source>
        <dbReference type="Proteomes" id="UP000242519"/>
    </source>
</evidence>
<evidence type="ECO:0000259" key="4">
    <source>
        <dbReference type="Pfam" id="PF00561"/>
    </source>
</evidence>
<protein>
    <submittedName>
        <fullName evidence="6">Prolyl aminopeptidase</fullName>
    </submittedName>
</protein>
<keyword evidence="7" id="KW-1185">Reference proteome</keyword>
<dbReference type="Pfam" id="PF08386">
    <property type="entry name" value="Abhydrolase_4"/>
    <property type="match status" value="1"/>
</dbReference>
<dbReference type="InterPro" id="IPR051601">
    <property type="entry name" value="Serine_prot/Carboxylest_S33"/>
</dbReference>
<comment type="similarity">
    <text evidence="1">Belongs to the peptidase S33 family.</text>
</comment>
<dbReference type="STRING" id="503106.A0A218ZAN0"/>